<reference evidence="3" key="1">
    <citation type="submission" date="2016-06" db="EMBL/GenBank/DDBJ databases">
        <authorList>
            <person name="Butler K."/>
        </authorList>
    </citation>
    <scope>NUCLEOTIDE SEQUENCE [LARGE SCALE GENOMIC DNA]</scope>
    <source>
        <strain evidence="3">GCSL-Mp20</strain>
    </source>
</reference>
<keyword evidence="1" id="KW-0472">Membrane</keyword>
<gene>
    <name evidence="2" type="ORF">AYY18_14970</name>
</gene>
<keyword evidence="1" id="KW-0812">Transmembrane</keyword>
<accession>A0A1B8HTF9</accession>
<proteinExistence type="predicted"/>
<dbReference type="Proteomes" id="UP000092377">
    <property type="component" value="Unassembled WGS sequence"/>
</dbReference>
<feature type="transmembrane region" description="Helical" evidence="1">
    <location>
        <begin position="86"/>
        <end position="106"/>
    </location>
</feature>
<evidence type="ECO:0000256" key="1">
    <source>
        <dbReference type="SAM" id="Phobius"/>
    </source>
</evidence>
<comment type="caution">
    <text evidence="2">The sequence shown here is derived from an EMBL/GenBank/DDBJ whole genome shotgun (WGS) entry which is preliminary data.</text>
</comment>
<dbReference type="EMBL" id="LZEY01000004">
    <property type="protein sequence ID" value="OBU12770.1"/>
    <property type="molecule type" value="Genomic_DNA"/>
</dbReference>
<keyword evidence="1" id="KW-1133">Transmembrane helix</keyword>
<name>A0A1B8HTF9_9GAMM</name>
<sequence length="149" mass="17147">MIFLLSLSFISIDLINVQIEKIINTSGIRIALVIEIIQRPLNILIFGSGLFGLEQHIMEGSRGLCIASDCTAQINRTFATPNDVGILFYSFMKFGILTFPIVLYLVHPFIKNKSKMIFFTCILFTKIQFAFPLFWLFILILRKDYNNEK</sequence>
<protein>
    <submittedName>
        <fullName evidence="2">Uncharacterized protein</fullName>
    </submittedName>
</protein>
<evidence type="ECO:0000313" key="3">
    <source>
        <dbReference type="Proteomes" id="UP000092377"/>
    </source>
</evidence>
<keyword evidence="3" id="KW-1185">Reference proteome</keyword>
<evidence type="ECO:0000313" key="2">
    <source>
        <dbReference type="EMBL" id="OBU12770.1"/>
    </source>
</evidence>
<feature type="transmembrane region" description="Helical" evidence="1">
    <location>
        <begin position="118"/>
        <end position="141"/>
    </location>
</feature>
<organism evidence="2 3">
    <name type="scientific">Morganella psychrotolerans</name>
    <dbReference type="NCBI Taxonomy" id="368603"/>
    <lineage>
        <taxon>Bacteria</taxon>
        <taxon>Pseudomonadati</taxon>
        <taxon>Pseudomonadota</taxon>
        <taxon>Gammaproteobacteria</taxon>
        <taxon>Enterobacterales</taxon>
        <taxon>Morganellaceae</taxon>
        <taxon>Morganella</taxon>
    </lineage>
</organism>
<dbReference type="AlphaFoldDB" id="A0A1B8HTF9"/>